<keyword evidence="3 6" id="KW-0238">DNA-binding</keyword>
<keyword evidence="2" id="KW-0805">Transcription regulation</keyword>
<evidence type="ECO:0000313" key="6">
    <source>
        <dbReference type="EMBL" id="TWD76877.1"/>
    </source>
</evidence>
<dbReference type="InterPro" id="IPR000847">
    <property type="entry name" value="LysR_HTH_N"/>
</dbReference>
<evidence type="ECO:0000313" key="7">
    <source>
        <dbReference type="Proteomes" id="UP000319722"/>
    </source>
</evidence>
<dbReference type="PANTHER" id="PTHR30346:SF0">
    <property type="entry name" value="HCA OPERON TRANSCRIPTIONAL ACTIVATOR HCAR"/>
    <property type="match status" value="1"/>
</dbReference>
<dbReference type="SUPFAM" id="SSF53850">
    <property type="entry name" value="Periplasmic binding protein-like II"/>
    <property type="match status" value="1"/>
</dbReference>
<sequence length="308" mass="33363">MELRQLRQFVVLAEERSFSAAALRLFIAQPALSVAIRKLEEEIDAKLFIRGSRGVRLTAAGDAVLKAARRCLESAQGIKEAARLATAGESGTLHIGVSGSVTVRLLPTLVQAFSPQYPKVRLELREGTNLELLSMVETGTLDLGFVRIPVNRPPELRFQLVEEDRLCLALPRGHALTKRSAIPLAELEGLPFIGYAPSPVGGLHTAVSQVLQRAGVAPRITQEAVQVQTALGLVASGLGIAMVPAANTPYQRSSGAVFRPIADLPADTRIGIALAYHSRNENPVLHRFLEVSEEQAQTVPKREVLKRQ</sequence>
<dbReference type="Pfam" id="PF00126">
    <property type="entry name" value="HTH_1"/>
    <property type="match status" value="1"/>
</dbReference>
<dbReference type="InterPro" id="IPR005119">
    <property type="entry name" value="LysR_subst-bd"/>
</dbReference>
<dbReference type="CDD" id="cd08414">
    <property type="entry name" value="PBP2_LTTR_aromatics_like"/>
    <property type="match status" value="1"/>
</dbReference>
<evidence type="ECO:0000256" key="1">
    <source>
        <dbReference type="ARBA" id="ARBA00009437"/>
    </source>
</evidence>
<evidence type="ECO:0000256" key="3">
    <source>
        <dbReference type="ARBA" id="ARBA00023125"/>
    </source>
</evidence>
<dbReference type="Pfam" id="PF03466">
    <property type="entry name" value="LysR_substrate"/>
    <property type="match status" value="1"/>
</dbReference>
<dbReference type="InterPro" id="IPR036388">
    <property type="entry name" value="WH-like_DNA-bd_sf"/>
</dbReference>
<dbReference type="PRINTS" id="PR00039">
    <property type="entry name" value="HTHLYSR"/>
</dbReference>
<reference evidence="6 7" key="1">
    <citation type="submission" date="2019-06" db="EMBL/GenBank/DDBJ databases">
        <title>Sorghum-associated microbial communities from plants grown in Nebraska, USA.</title>
        <authorList>
            <person name="Schachtman D."/>
        </authorList>
    </citation>
    <scope>NUCLEOTIDE SEQUENCE [LARGE SCALE GENOMIC DNA]</scope>
    <source>
        <strain evidence="6 7">T529</strain>
    </source>
</reference>
<gene>
    <name evidence="6" type="ORF">FB547_111229</name>
</gene>
<dbReference type="PROSITE" id="PS50931">
    <property type="entry name" value="HTH_LYSR"/>
    <property type="match status" value="1"/>
</dbReference>
<accession>A0A561BDE2</accession>
<dbReference type="SUPFAM" id="SSF46785">
    <property type="entry name" value="Winged helix' DNA-binding domain"/>
    <property type="match status" value="1"/>
</dbReference>
<dbReference type="GO" id="GO:0003677">
    <property type="term" value="F:DNA binding"/>
    <property type="evidence" value="ECO:0007669"/>
    <property type="project" value="UniProtKB-KW"/>
</dbReference>
<comment type="caution">
    <text evidence="6">The sequence shown here is derived from an EMBL/GenBank/DDBJ whole genome shotgun (WGS) entry which is preliminary data.</text>
</comment>
<dbReference type="GO" id="GO:0032993">
    <property type="term" value="C:protein-DNA complex"/>
    <property type="evidence" value="ECO:0007669"/>
    <property type="project" value="TreeGrafter"/>
</dbReference>
<dbReference type="GO" id="GO:0003700">
    <property type="term" value="F:DNA-binding transcription factor activity"/>
    <property type="evidence" value="ECO:0007669"/>
    <property type="project" value="InterPro"/>
</dbReference>
<dbReference type="RefSeq" id="WP_186454255.1">
    <property type="nucleotide sequence ID" value="NZ_VIVL01000011.1"/>
</dbReference>
<name>A0A561BDE2_9BURK</name>
<dbReference type="PANTHER" id="PTHR30346">
    <property type="entry name" value="TRANSCRIPTIONAL DUAL REGULATOR HCAR-RELATED"/>
    <property type="match status" value="1"/>
</dbReference>
<feature type="domain" description="HTH lysR-type" evidence="5">
    <location>
        <begin position="1"/>
        <end position="58"/>
    </location>
</feature>
<dbReference type="Gene3D" id="1.10.10.10">
    <property type="entry name" value="Winged helix-like DNA-binding domain superfamily/Winged helix DNA-binding domain"/>
    <property type="match status" value="1"/>
</dbReference>
<dbReference type="InterPro" id="IPR036390">
    <property type="entry name" value="WH_DNA-bd_sf"/>
</dbReference>
<organism evidence="6 7">
    <name type="scientific">Variovorax beijingensis</name>
    <dbReference type="NCBI Taxonomy" id="2496117"/>
    <lineage>
        <taxon>Bacteria</taxon>
        <taxon>Pseudomonadati</taxon>
        <taxon>Pseudomonadota</taxon>
        <taxon>Betaproteobacteria</taxon>
        <taxon>Burkholderiales</taxon>
        <taxon>Comamonadaceae</taxon>
        <taxon>Variovorax</taxon>
    </lineage>
</organism>
<comment type="similarity">
    <text evidence="1">Belongs to the LysR transcriptional regulatory family.</text>
</comment>
<dbReference type="AlphaFoldDB" id="A0A561BDE2"/>
<evidence type="ECO:0000256" key="2">
    <source>
        <dbReference type="ARBA" id="ARBA00023015"/>
    </source>
</evidence>
<protein>
    <submittedName>
        <fullName evidence="6">DNA-binding transcriptional LysR family regulator</fullName>
    </submittedName>
</protein>
<dbReference type="EMBL" id="VIVL01000011">
    <property type="protein sequence ID" value="TWD76877.1"/>
    <property type="molecule type" value="Genomic_DNA"/>
</dbReference>
<dbReference type="Gene3D" id="3.40.190.10">
    <property type="entry name" value="Periplasmic binding protein-like II"/>
    <property type="match status" value="2"/>
</dbReference>
<dbReference type="Proteomes" id="UP000319722">
    <property type="component" value="Unassembled WGS sequence"/>
</dbReference>
<proteinExistence type="inferred from homology"/>
<evidence type="ECO:0000259" key="5">
    <source>
        <dbReference type="PROSITE" id="PS50931"/>
    </source>
</evidence>
<evidence type="ECO:0000256" key="4">
    <source>
        <dbReference type="ARBA" id="ARBA00023163"/>
    </source>
</evidence>
<dbReference type="FunFam" id="1.10.10.10:FF:000001">
    <property type="entry name" value="LysR family transcriptional regulator"/>
    <property type="match status" value="1"/>
</dbReference>
<keyword evidence="4" id="KW-0804">Transcription</keyword>